<keyword evidence="2" id="KW-1185">Reference proteome</keyword>
<dbReference type="RefSeq" id="WP_128249770.1">
    <property type="nucleotide sequence ID" value="NZ_CP034951.1"/>
</dbReference>
<proteinExistence type="predicted"/>
<accession>A0A410G291</accession>
<organism evidence="1 2">
    <name type="scientific">Aequorivita ciconiae</name>
    <dbReference type="NCBI Taxonomy" id="2494375"/>
    <lineage>
        <taxon>Bacteria</taxon>
        <taxon>Pseudomonadati</taxon>
        <taxon>Bacteroidota</taxon>
        <taxon>Flavobacteriia</taxon>
        <taxon>Flavobacteriales</taxon>
        <taxon>Flavobacteriaceae</taxon>
        <taxon>Aequorivita</taxon>
    </lineage>
</organism>
<dbReference type="OrthoDB" id="1448663at2"/>
<evidence type="ECO:0000313" key="2">
    <source>
        <dbReference type="Proteomes" id="UP000285517"/>
    </source>
</evidence>
<dbReference type="AlphaFoldDB" id="A0A410G291"/>
<gene>
    <name evidence="1" type="ORF">EI546_06410</name>
</gene>
<reference evidence="1 2" key="1">
    <citation type="submission" date="2019-01" db="EMBL/GenBank/DDBJ databases">
        <title>Complete genome sequencing of Aequorivita sp. H23M31.</title>
        <authorList>
            <person name="Bae J.-W."/>
        </authorList>
    </citation>
    <scope>NUCLEOTIDE SEQUENCE [LARGE SCALE GENOMIC DNA]</scope>
    <source>
        <strain evidence="1 2">H23M31</strain>
    </source>
</reference>
<dbReference type="EMBL" id="CP034951">
    <property type="protein sequence ID" value="QAA81382.1"/>
    <property type="molecule type" value="Genomic_DNA"/>
</dbReference>
<dbReference type="Proteomes" id="UP000285517">
    <property type="component" value="Chromosome"/>
</dbReference>
<sequence length="103" mass="12451">MKTINEILKMTTEDYEMLLMDWWLSYCAQKGQNQQQVQKLMCNNTLYNWWYAQLEAVEREFIQEATPYAASYTQDDAKKLYAKHVYKLQKYYNSNLIKEALNQ</sequence>
<name>A0A410G291_9FLAO</name>
<evidence type="ECO:0000313" key="1">
    <source>
        <dbReference type="EMBL" id="QAA81382.1"/>
    </source>
</evidence>
<protein>
    <submittedName>
        <fullName evidence="1">Uncharacterized protein</fullName>
    </submittedName>
</protein>
<dbReference type="KEGG" id="aev:EI546_06410"/>